<dbReference type="PROSITE" id="PS50937">
    <property type="entry name" value="HTH_MERR_2"/>
    <property type="match status" value="1"/>
</dbReference>
<evidence type="ECO:0000256" key="4">
    <source>
        <dbReference type="ARBA" id="ARBA00023163"/>
    </source>
</evidence>
<dbReference type="Pfam" id="PF14526">
    <property type="entry name" value="Cass2"/>
    <property type="match status" value="1"/>
</dbReference>
<accession>A0A4Q0I7Q8</accession>
<reference evidence="7" key="1">
    <citation type="submission" date="2018-11" db="EMBL/GenBank/DDBJ databases">
        <title>Genome sequencing of a novel mesophilic and cellulolytic organism within the genus Hungateiclostridium.</title>
        <authorList>
            <person name="Rettenmaier R."/>
            <person name="Liebl W."/>
            <person name="Zverlov V."/>
        </authorList>
    </citation>
    <scope>NUCLEOTIDE SEQUENCE [LARGE SCALE GENOMIC DNA]</scope>
    <source>
        <strain evidence="7">N2K1</strain>
    </source>
</reference>
<evidence type="ECO:0000256" key="1">
    <source>
        <dbReference type="ARBA" id="ARBA00022491"/>
    </source>
</evidence>
<dbReference type="InterPro" id="IPR000551">
    <property type="entry name" value="MerR-type_HTH_dom"/>
</dbReference>
<proteinExistence type="predicted"/>
<evidence type="ECO:0000313" key="7">
    <source>
        <dbReference type="Proteomes" id="UP000289166"/>
    </source>
</evidence>
<dbReference type="Proteomes" id="UP000289166">
    <property type="component" value="Unassembled WGS sequence"/>
</dbReference>
<dbReference type="Gene3D" id="1.10.1660.10">
    <property type="match status" value="1"/>
</dbReference>
<comment type="caution">
    <text evidence="6">The sequence shown here is derived from an EMBL/GenBank/DDBJ whole genome shotgun (WGS) entry which is preliminary data.</text>
</comment>
<gene>
    <name evidence="6" type="ORF">EFD62_00145</name>
</gene>
<dbReference type="InterPro" id="IPR009061">
    <property type="entry name" value="DNA-bd_dom_put_sf"/>
</dbReference>
<dbReference type="GO" id="GO:0003700">
    <property type="term" value="F:DNA-binding transcription factor activity"/>
    <property type="evidence" value="ECO:0007669"/>
    <property type="project" value="InterPro"/>
</dbReference>
<dbReference type="SUPFAM" id="SSF55136">
    <property type="entry name" value="Probable bacterial effector-binding domain"/>
    <property type="match status" value="1"/>
</dbReference>
<dbReference type="InterPro" id="IPR029441">
    <property type="entry name" value="Cass2"/>
</dbReference>
<dbReference type="Gene3D" id="3.20.80.10">
    <property type="entry name" value="Regulatory factor, effector binding domain"/>
    <property type="match status" value="1"/>
</dbReference>
<dbReference type="CDD" id="cd00592">
    <property type="entry name" value="HTH_MerR-like"/>
    <property type="match status" value="1"/>
</dbReference>
<dbReference type="InterPro" id="IPR047057">
    <property type="entry name" value="MerR_fam"/>
</dbReference>
<dbReference type="InterPro" id="IPR011256">
    <property type="entry name" value="Reg_factor_effector_dom_sf"/>
</dbReference>
<dbReference type="GO" id="GO:0003677">
    <property type="term" value="F:DNA binding"/>
    <property type="evidence" value="ECO:0007669"/>
    <property type="project" value="UniProtKB-KW"/>
</dbReference>
<organism evidence="6 7">
    <name type="scientific">Acetivibrio mesophilus</name>
    <dbReference type="NCBI Taxonomy" id="2487273"/>
    <lineage>
        <taxon>Bacteria</taxon>
        <taxon>Bacillati</taxon>
        <taxon>Bacillota</taxon>
        <taxon>Clostridia</taxon>
        <taxon>Eubacteriales</taxon>
        <taxon>Oscillospiraceae</taxon>
        <taxon>Acetivibrio</taxon>
    </lineage>
</organism>
<dbReference type="Pfam" id="PF13411">
    <property type="entry name" value="MerR_1"/>
    <property type="match status" value="1"/>
</dbReference>
<name>A0A4Q0I7Q8_9FIRM</name>
<dbReference type="AlphaFoldDB" id="A0A4Q0I7Q8"/>
<evidence type="ECO:0000259" key="5">
    <source>
        <dbReference type="PROSITE" id="PS50937"/>
    </source>
</evidence>
<keyword evidence="2" id="KW-0805">Transcription regulation</keyword>
<keyword evidence="4" id="KW-0804">Transcription</keyword>
<evidence type="ECO:0000256" key="2">
    <source>
        <dbReference type="ARBA" id="ARBA00023015"/>
    </source>
</evidence>
<sequence length="325" mass="37742">MLTISQVSRAFNVTPRMLRHYEKIGLLPGKRIDDYAYRVYDEDAIRRLQYIIVLRKLRIPLKEISAILNDPEQVRLIEIIQENINELNIEITALNTIRDVLKIILSRLSIGKEAKLKLDLLSEADILNLIEPLSPSRIPFKEECSIENLNKANEVLDKLKNVRIVLLPPCTVAAYHFVGENPEETVGDAVDKFVRESRLYQLKADSRMFGFDHPSPSPERQYHGYEVWVTIPDDMEVPEPLVKKSFKGGLYAAHTIVFPNFHEWEYLKKWVEESDKYTADYIEQEDDIMGGCLEEHLNWVYSSHMHWPENGIDGNIDLLLPIKMK</sequence>
<dbReference type="PANTHER" id="PTHR30204:SF69">
    <property type="entry name" value="MERR-FAMILY TRANSCRIPTIONAL REGULATOR"/>
    <property type="match status" value="1"/>
</dbReference>
<feature type="domain" description="HTH merR-type" evidence="5">
    <location>
        <begin position="1"/>
        <end position="70"/>
    </location>
</feature>
<evidence type="ECO:0000313" key="6">
    <source>
        <dbReference type="EMBL" id="RXE60388.1"/>
    </source>
</evidence>
<dbReference type="SUPFAM" id="SSF46955">
    <property type="entry name" value="Putative DNA-binding domain"/>
    <property type="match status" value="1"/>
</dbReference>
<protein>
    <submittedName>
        <fullName evidence="6">MerR family transcriptional regulator</fullName>
    </submittedName>
</protein>
<dbReference type="EMBL" id="RLII01000001">
    <property type="protein sequence ID" value="RXE60388.1"/>
    <property type="molecule type" value="Genomic_DNA"/>
</dbReference>
<dbReference type="PANTHER" id="PTHR30204">
    <property type="entry name" value="REDOX-CYCLING DRUG-SENSING TRANSCRIPTIONAL ACTIVATOR SOXR"/>
    <property type="match status" value="1"/>
</dbReference>
<dbReference type="RefSeq" id="WP_128705672.1">
    <property type="nucleotide sequence ID" value="NZ_RLII01000001.1"/>
</dbReference>
<keyword evidence="3" id="KW-0238">DNA-binding</keyword>
<evidence type="ECO:0000256" key="3">
    <source>
        <dbReference type="ARBA" id="ARBA00023125"/>
    </source>
</evidence>
<keyword evidence="1" id="KW-0678">Repressor</keyword>
<dbReference type="SMART" id="SM00422">
    <property type="entry name" value="HTH_MERR"/>
    <property type="match status" value="1"/>
</dbReference>
<dbReference type="OrthoDB" id="9811174at2"/>
<keyword evidence="7" id="KW-1185">Reference proteome</keyword>